<keyword evidence="3" id="KW-1185">Reference proteome</keyword>
<feature type="compositionally biased region" description="Basic residues" evidence="1">
    <location>
        <begin position="540"/>
        <end position="553"/>
    </location>
</feature>
<evidence type="ECO:0000313" key="2">
    <source>
        <dbReference type="EMBL" id="KAK7451764.1"/>
    </source>
</evidence>
<feature type="compositionally biased region" description="Low complexity" evidence="1">
    <location>
        <begin position="469"/>
        <end position="488"/>
    </location>
</feature>
<organism evidence="2 3">
    <name type="scientific">Marasmiellus scandens</name>
    <dbReference type="NCBI Taxonomy" id="2682957"/>
    <lineage>
        <taxon>Eukaryota</taxon>
        <taxon>Fungi</taxon>
        <taxon>Dikarya</taxon>
        <taxon>Basidiomycota</taxon>
        <taxon>Agaricomycotina</taxon>
        <taxon>Agaricomycetes</taxon>
        <taxon>Agaricomycetidae</taxon>
        <taxon>Agaricales</taxon>
        <taxon>Marasmiineae</taxon>
        <taxon>Omphalotaceae</taxon>
        <taxon>Marasmiellus</taxon>
    </lineage>
</organism>
<dbReference type="EMBL" id="JBANRG010000030">
    <property type="protein sequence ID" value="KAK7451764.1"/>
    <property type="molecule type" value="Genomic_DNA"/>
</dbReference>
<feature type="compositionally biased region" description="Basic and acidic residues" evidence="1">
    <location>
        <begin position="514"/>
        <end position="526"/>
    </location>
</feature>
<sequence length="776" mass="86413">MPNPGSFSGKRRFWLTSKLSGYVDAYKANEHKSHLEEILHGFFRRFPVKYPDDWEPTDEELSAVDDNTPLPDDPKPNFTSTEEEDAWKVEQKVLGDRYKAVKGSVVRWLDYRLKLAISNGKKTKGKDPQSPAECIVRYLTGEGDNKPRKIPASRLWARDCPEVKTLIREEYDAQLQLWRDGQVGSKDDKSWPARTYTEIVNNHWDKLTNQQQREWGTKAKEEHKKSMKTWEDNGKKEFSADPKERQRCINTLIGVTQDFIDLTAEACGWEVFTLMGGPEPADKGRINVVSIHSGAKNRNFGTLMRSGVKKQVIPLFGEYLKLCFTKAECKARALEDEDADEDVGPVGVDKNLEIFNVDDGTFFGSSTMGKASTTTTTSPAVLASQSQDTSPTLAIGPTSTSTTSTSSNNDQSSQEESNATPACYETSSPKSPIPTSVAVSLPPSPAISHAASEVAAGWAADSSPKSPRPTSVAASLPPSPAISRAASPMAVLPPPSPNVSSTPVAQEQESITTRTREAEPYKEDATTGHPTSSTSDSGRRRAGKRKSAPLSSARKKAWKGVSLATESVDDWGAKTNDSVTVPFNEVIQQLQLLNDNQLSTEALPVPALGPSYLINSVEMFNSCDIPAFRILCHKWLWFEWRRRFEENSKLSSTTSRPAAVGDWIAQAQTPTWHPTVHAEVYFFGFDNWYHTLQPEWRDQVDGKWERLDKPAAEWAFLCHSGPNGFVNLLAALFFWYHGIDQMSVEGFRDKQSKGKIMKTWEYFTSDVCFMLEGLLK</sequence>
<proteinExistence type="predicted"/>
<feature type="region of interest" description="Disordered" evidence="1">
    <location>
        <begin position="57"/>
        <end position="83"/>
    </location>
</feature>
<comment type="caution">
    <text evidence="2">The sequence shown here is derived from an EMBL/GenBank/DDBJ whole genome shotgun (WGS) entry which is preliminary data.</text>
</comment>
<protein>
    <submittedName>
        <fullName evidence="2">SERTA domain-containing protein 3</fullName>
    </submittedName>
</protein>
<feature type="compositionally biased region" description="Polar residues" evidence="1">
    <location>
        <begin position="425"/>
        <end position="438"/>
    </location>
</feature>
<evidence type="ECO:0000256" key="1">
    <source>
        <dbReference type="SAM" id="MobiDB-lite"/>
    </source>
</evidence>
<feature type="region of interest" description="Disordered" evidence="1">
    <location>
        <begin position="218"/>
        <end position="241"/>
    </location>
</feature>
<evidence type="ECO:0000313" key="3">
    <source>
        <dbReference type="Proteomes" id="UP001498398"/>
    </source>
</evidence>
<feature type="compositionally biased region" description="Polar residues" evidence="1">
    <location>
        <begin position="383"/>
        <end position="392"/>
    </location>
</feature>
<accession>A0ABR1J6U7</accession>
<dbReference type="Proteomes" id="UP001498398">
    <property type="component" value="Unassembled WGS sequence"/>
</dbReference>
<reference evidence="2 3" key="1">
    <citation type="submission" date="2024-01" db="EMBL/GenBank/DDBJ databases">
        <title>A draft genome for the cacao thread blight pathogen Marasmiellus scandens.</title>
        <authorList>
            <person name="Baruah I.K."/>
            <person name="Leung J."/>
            <person name="Bukari Y."/>
            <person name="Amoako-Attah I."/>
            <person name="Meinhardt L.W."/>
            <person name="Bailey B.A."/>
            <person name="Cohen S.P."/>
        </authorList>
    </citation>
    <scope>NUCLEOTIDE SEQUENCE [LARGE SCALE GENOMIC DNA]</scope>
    <source>
        <strain evidence="2 3">GH-19</strain>
    </source>
</reference>
<feature type="region of interest" description="Disordered" evidence="1">
    <location>
        <begin position="458"/>
        <end position="553"/>
    </location>
</feature>
<name>A0ABR1J6U7_9AGAR</name>
<gene>
    <name evidence="2" type="primary">RBT1_9</name>
    <name evidence="2" type="ORF">VKT23_012443</name>
</gene>
<feature type="region of interest" description="Disordered" evidence="1">
    <location>
        <begin position="373"/>
        <end position="438"/>
    </location>
</feature>
<feature type="compositionally biased region" description="Low complexity" evidence="1">
    <location>
        <begin position="398"/>
        <end position="417"/>
    </location>
</feature>